<reference evidence="3" key="1">
    <citation type="submission" date="2019-06" db="EMBL/GenBank/DDBJ databases">
        <authorList>
            <person name="Petit M.-A."/>
            <person name="Lossouarn J."/>
        </authorList>
    </citation>
    <scope>NUCLEOTIDE SEQUENCE [LARGE SCALE GENOMIC DNA]</scope>
</reference>
<organism evidence="2 3">
    <name type="scientific">Peduovirus P24B2</name>
    <dbReference type="NCBI Taxonomy" id="2844220"/>
    <lineage>
        <taxon>Viruses</taxon>
        <taxon>Duplodnaviria</taxon>
        <taxon>Heunggongvirae</taxon>
        <taxon>Uroviricota</taxon>
        <taxon>Caudoviricetes</taxon>
        <taxon>Peduoviridae</taxon>
        <taxon>Peduovirus</taxon>
    </lineage>
</organism>
<dbReference type="PANTHER" id="PTHR39639:SF1">
    <property type="entry name" value="DUF262 DOMAIN-CONTAINING PROTEIN"/>
    <property type="match status" value="1"/>
</dbReference>
<evidence type="ECO:0000259" key="1">
    <source>
        <dbReference type="Pfam" id="PF03235"/>
    </source>
</evidence>
<dbReference type="Proteomes" id="UP000422869">
    <property type="component" value="Chromosome"/>
</dbReference>
<name>A0A653FSP9_9CAUD</name>
<dbReference type="GeneID" id="55806441"/>
<evidence type="ECO:0000313" key="3">
    <source>
        <dbReference type="Proteomes" id="UP000422869"/>
    </source>
</evidence>
<protein>
    <recommendedName>
        <fullName evidence="1">GmrSD restriction endonucleases N-terminal domain-containing protein</fullName>
    </recommendedName>
</protein>
<proteinExistence type="predicted"/>
<feature type="domain" description="GmrSD restriction endonucleases N-terminal" evidence="1">
    <location>
        <begin position="52"/>
        <end position="190"/>
    </location>
</feature>
<keyword evidence="3" id="KW-1185">Reference proteome</keyword>
<dbReference type="KEGG" id="vg:55806441"/>
<dbReference type="EMBL" id="LR595873">
    <property type="protein sequence ID" value="VUD38049.1"/>
    <property type="molecule type" value="Genomic_DNA"/>
</dbReference>
<dbReference type="InterPro" id="IPR004919">
    <property type="entry name" value="GmrSD_N"/>
</dbReference>
<dbReference type="RefSeq" id="YP_009877255.1">
    <property type="nucleotide sequence ID" value="NC_049387.1"/>
</dbReference>
<accession>A0A653FSP9</accession>
<evidence type="ECO:0000313" key="2">
    <source>
        <dbReference type="EMBL" id="VUD38049.1"/>
    </source>
</evidence>
<dbReference type="PANTHER" id="PTHR39639">
    <property type="entry name" value="CHROMOSOME 16, WHOLE GENOME SHOTGUN SEQUENCE"/>
    <property type="match status" value="1"/>
</dbReference>
<sequence length="381" mass="44581">MARKKAEHTPKTKEEKELLDQSIVEMQKITDHEIREFPISVIVDKFQNGLEEDEAELFIPDYQREFIWNNKQKSRFIESLLLNLPIPYIFVADIGSGENEGRLEIVDGSQRIRTLHQFTNNKLTLEGLQKLVTANGFKYSDFSTPRRLRFDRKTIRMIELTEHCDEETRREIFDRLNTGGKKLTTMEQRQGSHDGPFLAFINEISEDPLFHSICPLGDARKRRSEYPELALRYFAYTEEYLDFRKSVDEFLTTYLKRKNAEYTDENAAMLAEKFHKMCQFINTHFPNGFRKVKNATTVPRIRFEALAVGATLALEEEPNLVPKNIDDWINSKEFITHTRSDASNSKPKVKARIEYVKNKLLGKDIPENIVDEDENEDENME</sequence>
<dbReference type="Pfam" id="PF03235">
    <property type="entry name" value="GmrSD_N"/>
    <property type="match status" value="1"/>
</dbReference>